<accession>A0A165C067</accession>
<keyword evidence="3" id="KW-1185">Reference proteome</keyword>
<proteinExistence type="predicted"/>
<dbReference type="RefSeq" id="XP_040759703.1">
    <property type="nucleotide sequence ID" value="XM_040907302.1"/>
</dbReference>
<dbReference type="AlphaFoldDB" id="A0A165C067"/>
<feature type="transmembrane region" description="Helical" evidence="1">
    <location>
        <begin position="518"/>
        <end position="537"/>
    </location>
</feature>
<dbReference type="InterPro" id="IPR039524">
    <property type="entry name" value="PIGO/GPI13"/>
</dbReference>
<dbReference type="GO" id="GO:0005789">
    <property type="term" value="C:endoplasmic reticulum membrane"/>
    <property type="evidence" value="ECO:0007669"/>
    <property type="project" value="TreeGrafter"/>
</dbReference>
<feature type="transmembrane region" description="Helical" evidence="1">
    <location>
        <begin position="415"/>
        <end position="433"/>
    </location>
</feature>
<dbReference type="InParanoid" id="A0A165C067"/>
<dbReference type="OrthoDB" id="272139at2759"/>
<evidence type="ECO:0000313" key="2">
    <source>
        <dbReference type="EMBL" id="KZT01963.1"/>
    </source>
</evidence>
<dbReference type="Proteomes" id="UP000076871">
    <property type="component" value="Unassembled WGS sequence"/>
</dbReference>
<gene>
    <name evidence="2" type="ORF">LAESUDRAFT_717145</name>
</gene>
<feature type="transmembrane region" description="Helical" evidence="1">
    <location>
        <begin position="853"/>
        <end position="875"/>
    </location>
</feature>
<feature type="transmembrane region" description="Helical" evidence="1">
    <location>
        <begin position="387"/>
        <end position="408"/>
    </location>
</feature>
<reference evidence="2 3" key="1">
    <citation type="journal article" date="2016" name="Mol. Biol. Evol.">
        <title>Comparative Genomics of Early-Diverging Mushroom-Forming Fungi Provides Insights into the Origins of Lignocellulose Decay Capabilities.</title>
        <authorList>
            <person name="Nagy L.G."/>
            <person name="Riley R."/>
            <person name="Tritt A."/>
            <person name="Adam C."/>
            <person name="Daum C."/>
            <person name="Floudas D."/>
            <person name="Sun H."/>
            <person name="Yadav J.S."/>
            <person name="Pangilinan J."/>
            <person name="Larsson K.H."/>
            <person name="Matsuura K."/>
            <person name="Barry K."/>
            <person name="Labutti K."/>
            <person name="Kuo R."/>
            <person name="Ohm R.A."/>
            <person name="Bhattacharya S.S."/>
            <person name="Shirouzu T."/>
            <person name="Yoshinaga Y."/>
            <person name="Martin F.M."/>
            <person name="Grigoriev I.V."/>
            <person name="Hibbett D.S."/>
        </authorList>
    </citation>
    <scope>NUCLEOTIDE SEQUENCE [LARGE SCALE GENOMIC DNA]</scope>
    <source>
        <strain evidence="2 3">93-53</strain>
    </source>
</reference>
<evidence type="ECO:0000313" key="3">
    <source>
        <dbReference type="Proteomes" id="UP000076871"/>
    </source>
</evidence>
<feature type="transmembrane region" description="Helical" evidence="1">
    <location>
        <begin position="445"/>
        <end position="464"/>
    </location>
</feature>
<dbReference type="InterPro" id="IPR017850">
    <property type="entry name" value="Alkaline_phosphatase_core_sf"/>
</dbReference>
<name>A0A165C067_9APHY</name>
<feature type="transmembrane region" description="Helical" evidence="1">
    <location>
        <begin position="783"/>
        <end position="801"/>
    </location>
</feature>
<evidence type="ECO:0008006" key="4">
    <source>
        <dbReference type="Google" id="ProtNLM"/>
    </source>
</evidence>
<sequence length="908" mass="99061">MSSKGLVLLVWVFFVHLAGIYLYTRGFLLTRLSLSERSGCEDGSCTLQPTHKRAVVLIIDALRFDFVSPDPPQPPSPYYHNVVTLPGQMTAAQPSQSFLFDTYADPPTTTLQRIKGITTGSLPTFVDVGFNFGAMSTDEDSWVSQVKDAGKNVAFMGDATWSAVFSDKLAPDMTFPFDSFNAEDLHTVDNGVIRHLLPLMSNASAPWDIDLVPSLSLLLGLPIPYNNLGMVIPELFWRDARGMEFENALDLNAQQVKRYLNTYRAKPAGGELDSSWAELQERWVAVEAVKGEARKARLFLTEEYVRAALEACRLIWARFNVSLIVLGLVLLAASIASSWVLYVKFGEMQEEWGDWAGKVRRTCVIWTAVGAVVGCGSYFPLRAVIKGVDALQCVIFCAPFASSLAVVFTNKPSRLNFSISSLSLPLILHALSFAWNSLTFWEDRVVTFLVLSSIVPSVFTGFTAPTARLRYRILGFSALFAACVWLMAMSTVCKEEHQPYCYVTFFASSSFPEPPLPVLKLSLAASIGLSFAIRAFLMISKSDKGIAPIFLSLFMPGILHLGAMHWIMEWLDSAEVLGPGHGGILRADRTSLARNLMGIIVSFVTITWRTWSLCLGVSITETPTTAAKSAITNDEASQEPKKLVTILGSANTFGASYLLLWCMMLCLLSVATQLTGQLVLGLATLAVLAHVEVVDSVRDVHALEAAFPSETPSLAPGTASRSSELLRFSHIVPLALLALHTFYATGHQSTISSIQWKSAFVLTSTFSYPFSPFVLILNTFGPQFLIAFATPLLALWNVLPLPQPKVSVRVRGDAMRAGLGMMLYHSVLLLASAVCAAWLRGSLTVWKVFAPRLMSAAASLVAIDLAILLGVGLGVSKVAGRVSTIFGPLGSGRGLVSYDPKTNWKIQQ</sequence>
<dbReference type="GO" id="GO:0006506">
    <property type="term" value="P:GPI anchor biosynthetic process"/>
    <property type="evidence" value="ECO:0007669"/>
    <property type="project" value="InterPro"/>
</dbReference>
<keyword evidence="1" id="KW-1133">Transmembrane helix</keyword>
<dbReference type="SUPFAM" id="SSF53649">
    <property type="entry name" value="Alkaline phosphatase-like"/>
    <property type="match status" value="1"/>
</dbReference>
<dbReference type="Gene3D" id="3.40.720.10">
    <property type="entry name" value="Alkaline Phosphatase, subunit A"/>
    <property type="match status" value="1"/>
</dbReference>
<dbReference type="PANTHER" id="PTHR23071">
    <property type="entry name" value="PHOSPHATIDYLINOSITOL GLYCAN"/>
    <property type="match status" value="1"/>
</dbReference>
<evidence type="ECO:0000256" key="1">
    <source>
        <dbReference type="SAM" id="Phobius"/>
    </source>
</evidence>
<dbReference type="PANTHER" id="PTHR23071:SF1">
    <property type="entry name" value="GPI ETHANOLAMINE PHOSPHATE TRANSFERASE 3"/>
    <property type="match status" value="1"/>
</dbReference>
<organism evidence="2 3">
    <name type="scientific">Laetiporus sulphureus 93-53</name>
    <dbReference type="NCBI Taxonomy" id="1314785"/>
    <lineage>
        <taxon>Eukaryota</taxon>
        <taxon>Fungi</taxon>
        <taxon>Dikarya</taxon>
        <taxon>Basidiomycota</taxon>
        <taxon>Agaricomycotina</taxon>
        <taxon>Agaricomycetes</taxon>
        <taxon>Polyporales</taxon>
        <taxon>Laetiporus</taxon>
    </lineage>
</organism>
<keyword evidence="1" id="KW-0812">Transmembrane</keyword>
<dbReference type="GeneID" id="63824331"/>
<feature type="transmembrane region" description="Helical" evidence="1">
    <location>
        <begin position="471"/>
        <end position="488"/>
    </location>
</feature>
<protein>
    <recommendedName>
        <fullName evidence="4">GPI ethanolamine phosphate transferase 1</fullName>
    </recommendedName>
</protein>
<feature type="transmembrane region" description="Helical" evidence="1">
    <location>
        <begin position="321"/>
        <end position="342"/>
    </location>
</feature>
<dbReference type="FunCoup" id="A0A165C067">
    <property type="interactions" value="160"/>
</dbReference>
<feature type="transmembrane region" description="Helical" evidence="1">
    <location>
        <begin position="643"/>
        <end position="667"/>
    </location>
</feature>
<feature type="transmembrane region" description="Helical" evidence="1">
    <location>
        <begin position="549"/>
        <end position="568"/>
    </location>
</feature>
<feature type="transmembrane region" description="Helical" evidence="1">
    <location>
        <begin position="822"/>
        <end position="841"/>
    </location>
</feature>
<keyword evidence="1" id="KW-0472">Membrane</keyword>
<feature type="transmembrane region" description="Helical" evidence="1">
    <location>
        <begin position="363"/>
        <end position="381"/>
    </location>
</feature>
<dbReference type="STRING" id="1314785.A0A165C067"/>
<dbReference type="GO" id="GO:0051377">
    <property type="term" value="F:mannose-ethanolamine phosphotransferase activity"/>
    <property type="evidence" value="ECO:0007669"/>
    <property type="project" value="TreeGrafter"/>
</dbReference>
<dbReference type="EMBL" id="KV427657">
    <property type="protein sequence ID" value="KZT01963.1"/>
    <property type="molecule type" value="Genomic_DNA"/>
</dbReference>